<keyword evidence="12" id="KW-0325">Glycoprotein</keyword>
<feature type="domain" description="G-protein coupled receptors family 1 profile" evidence="16">
    <location>
        <begin position="38"/>
        <end position="276"/>
    </location>
</feature>
<feature type="transmembrane region" description="Helical" evidence="15">
    <location>
        <begin position="218"/>
        <end position="242"/>
    </location>
</feature>
<feature type="transmembrane region" description="Helical" evidence="15">
    <location>
        <begin position="168"/>
        <end position="191"/>
    </location>
</feature>
<evidence type="ECO:0000256" key="5">
    <source>
        <dbReference type="ARBA" id="ARBA00022925"/>
    </source>
</evidence>
<gene>
    <name evidence="17" type="ORF">AAFF_G00236220</name>
</gene>
<keyword evidence="18" id="KW-1185">Reference proteome</keyword>
<keyword evidence="5" id="KW-0681">Retinal protein</keyword>
<dbReference type="AlphaFoldDB" id="A0AAD7REV3"/>
<evidence type="ECO:0000256" key="3">
    <source>
        <dbReference type="ARBA" id="ARBA00022606"/>
    </source>
</evidence>
<evidence type="ECO:0000256" key="4">
    <source>
        <dbReference type="ARBA" id="ARBA00022692"/>
    </source>
</evidence>
<feature type="transmembrane region" description="Helical" evidence="15">
    <location>
        <begin position="453"/>
        <end position="473"/>
    </location>
</feature>
<keyword evidence="11" id="KW-0675">Receptor</keyword>
<evidence type="ECO:0000256" key="14">
    <source>
        <dbReference type="SAM" id="MobiDB-lite"/>
    </source>
</evidence>
<dbReference type="FunFam" id="1.20.1070.10:FF:000219">
    <property type="entry name" value="Opsin 5-like 2"/>
    <property type="match status" value="2"/>
</dbReference>
<sequence length="671" mass="73541">MGKRAEHDFMERDPVHPGERCGPRHHSQAADGPEGPELLTVNLALTDIGMALSMYPLSIASAFSHAWIGGDPACVYYGLMGSLFSVASIMTLTALAVVRYLITGTHLHSGNRFEKKSIVTLIVFIWLYAGLWAVFPVLGWGRYGPEPFGLACSVDWAGYRLSLNGSTFIMAIAVACTFLPCAAIVISYSGIAWKLHKAYQAVESHRNLPRSGSLEKRFTLMAVLISSGFIVSWTPYVVVSFWTMFHSEGRDGIAPAVSLLPCLFAKCSTAYNPFIYYAFRRSFRRQLRQLRCCWGFWVKLPPADRPLEDKLAADGRRRSREEGPGAGAGAGAGLWGWGRGQELGWALLSLAGNALVLITSFKRRRHMKAPELLSVNLAVTDLGAAVSMYPLSIASAWSHSWLGGEPSCVYYGLMGFLFGVASIGTLTAMALVRFTVSLSLQSPKKISRRSVHVLVACTWLYALLWALLPLLGWGHYGPESFGVSCSLAWGEMKGPESSFILILFFMVLVLPALLIIGCHFGSALRLRTAYRSVNNIGQIPSAFKKQRKLVMIAVLVSVGFISSWTPYAVVSLWSVLRSSASIPPELSLLPCFFAKASTVYNPLIYYCYSKAFRNEVRGLRWLCGRGSASVEQDSTAGHADGRREPAGAESPGLRTTRRGERTVVSVVRTGW</sequence>
<keyword evidence="10" id="KW-1015">Disulfide bond</keyword>
<comment type="subcellular location">
    <subcellularLocation>
        <location evidence="1">Membrane</location>
        <topology evidence="1">Multi-pass membrane protein</topology>
    </subcellularLocation>
</comment>
<dbReference type="Pfam" id="PF00001">
    <property type="entry name" value="7tm_1"/>
    <property type="match status" value="2"/>
</dbReference>
<feature type="transmembrane region" description="Helical" evidence="15">
    <location>
        <begin position="373"/>
        <end position="397"/>
    </location>
</feature>
<organism evidence="17 18">
    <name type="scientific">Aldrovandia affinis</name>
    <dbReference type="NCBI Taxonomy" id="143900"/>
    <lineage>
        <taxon>Eukaryota</taxon>
        <taxon>Metazoa</taxon>
        <taxon>Chordata</taxon>
        <taxon>Craniata</taxon>
        <taxon>Vertebrata</taxon>
        <taxon>Euteleostomi</taxon>
        <taxon>Actinopterygii</taxon>
        <taxon>Neopterygii</taxon>
        <taxon>Teleostei</taxon>
        <taxon>Notacanthiformes</taxon>
        <taxon>Halosauridae</taxon>
        <taxon>Aldrovandia</taxon>
    </lineage>
</organism>
<keyword evidence="6 15" id="KW-1133">Transmembrane helix</keyword>
<evidence type="ECO:0000256" key="15">
    <source>
        <dbReference type="SAM" id="Phobius"/>
    </source>
</evidence>
<dbReference type="SUPFAM" id="SSF81321">
    <property type="entry name" value="Family A G protein-coupled receptor-like"/>
    <property type="match status" value="2"/>
</dbReference>
<dbReference type="InterPro" id="IPR002962">
    <property type="entry name" value="Peropsin"/>
</dbReference>
<evidence type="ECO:0000313" key="18">
    <source>
        <dbReference type="Proteomes" id="UP001221898"/>
    </source>
</evidence>
<dbReference type="EMBL" id="JAINUG010000310">
    <property type="protein sequence ID" value="KAJ8378805.1"/>
    <property type="molecule type" value="Genomic_DNA"/>
</dbReference>
<dbReference type="GO" id="GO:0007601">
    <property type="term" value="P:visual perception"/>
    <property type="evidence" value="ECO:0007669"/>
    <property type="project" value="InterPro"/>
</dbReference>
<evidence type="ECO:0000256" key="8">
    <source>
        <dbReference type="ARBA" id="ARBA00023040"/>
    </source>
</evidence>
<dbReference type="InterPro" id="IPR000276">
    <property type="entry name" value="GPCR_Rhodpsn"/>
</dbReference>
<dbReference type="InterPro" id="IPR017452">
    <property type="entry name" value="GPCR_Rhodpsn_7TM"/>
</dbReference>
<proteinExistence type="predicted"/>
<feature type="transmembrane region" description="Helical" evidence="15">
    <location>
        <begin position="409"/>
        <end position="432"/>
    </location>
</feature>
<keyword evidence="8" id="KW-0297">G-protein coupled receptor</keyword>
<evidence type="ECO:0000256" key="1">
    <source>
        <dbReference type="ARBA" id="ARBA00004141"/>
    </source>
</evidence>
<keyword evidence="9 15" id="KW-0472">Membrane</keyword>
<reference evidence="17" key="1">
    <citation type="journal article" date="2023" name="Science">
        <title>Genome structures resolve the early diversification of teleost fishes.</title>
        <authorList>
            <person name="Parey E."/>
            <person name="Louis A."/>
            <person name="Montfort J."/>
            <person name="Bouchez O."/>
            <person name="Roques C."/>
            <person name="Iampietro C."/>
            <person name="Lluch J."/>
            <person name="Castinel A."/>
            <person name="Donnadieu C."/>
            <person name="Desvignes T."/>
            <person name="Floi Bucao C."/>
            <person name="Jouanno E."/>
            <person name="Wen M."/>
            <person name="Mejri S."/>
            <person name="Dirks R."/>
            <person name="Jansen H."/>
            <person name="Henkel C."/>
            <person name="Chen W.J."/>
            <person name="Zahm M."/>
            <person name="Cabau C."/>
            <person name="Klopp C."/>
            <person name="Thompson A.W."/>
            <person name="Robinson-Rechavi M."/>
            <person name="Braasch I."/>
            <person name="Lecointre G."/>
            <person name="Bobe J."/>
            <person name="Postlethwait J.H."/>
            <person name="Berthelot C."/>
            <person name="Roest Crollius H."/>
            <person name="Guiguen Y."/>
        </authorList>
    </citation>
    <scope>NUCLEOTIDE SEQUENCE</scope>
    <source>
        <strain evidence="17">NC1722</strain>
    </source>
</reference>
<keyword evidence="13" id="KW-0807">Transducer</keyword>
<dbReference type="Gene3D" id="1.20.1070.10">
    <property type="entry name" value="Rhodopsin 7-helix transmembrane proteins"/>
    <property type="match status" value="2"/>
</dbReference>
<dbReference type="InterPro" id="IPR050125">
    <property type="entry name" value="GPCR_opsins"/>
</dbReference>
<evidence type="ECO:0000256" key="13">
    <source>
        <dbReference type="ARBA" id="ARBA00023224"/>
    </source>
</evidence>
<keyword evidence="2" id="KW-0600">Photoreceptor protein</keyword>
<dbReference type="PRINTS" id="PR01244">
    <property type="entry name" value="PEROPSIN"/>
</dbReference>
<comment type="caution">
    <text evidence="17">The sequence shown here is derived from an EMBL/GenBank/DDBJ whole genome shotgun (WGS) entry which is preliminary data.</text>
</comment>
<feature type="transmembrane region" description="Helical" evidence="15">
    <location>
        <begin position="48"/>
        <end position="69"/>
    </location>
</feature>
<feature type="region of interest" description="Disordered" evidence="14">
    <location>
        <begin position="631"/>
        <end position="655"/>
    </location>
</feature>
<dbReference type="PROSITE" id="PS50262">
    <property type="entry name" value="G_PROTEIN_RECEP_F1_2"/>
    <property type="match status" value="2"/>
</dbReference>
<dbReference type="PANTHER" id="PTHR24240">
    <property type="entry name" value="OPSIN"/>
    <property type="match status" value="1"/>
</dbReference>
<dbReference type="PRINTS" id="PR00237">
    <property type="entry name" value="GPCRRHODOPSN"/>
</dbReference>
<evidence type="ECO:0000256" key="12">
    <source>
        <dbReference type="ARBA" id="ARBA00023180"/>
    </source>
</evidence>
<dbReference type="PROSITE" id="PS00238">
    <property type="entry name" value="OPSIN"/>
    <property type="match status" value="1"/>
</dbReference>
<evidence type="ECO:0000256" key="11">
    <source>
        <dbReference type="ARBA" id="ARBA00023170"/>
    </source>
</evidence>
<keyword evidence="3" id="KW-0716">Sensory transduction</keyword>
<feature type="compositionally biased region" description="Basic and acidic residues" evidence="14">
    <location>
        <begin position="1"/>
        <end position="22"/>
    </location>
</feature>
<evidence type="ECO:0000256" key="2">
    <source>
        <dbReference type="ARBA" id="ARBA00022543"/>
    </source>
</evidence>
<feature type="transmembrane region" description="Helical" evidence="15">
    <location>
        <begin position="118"/>
        <end position="140"/>
    </location>
</feature>
<feature type="transmembrane region" description="Helical" evidence="15">
    <location>
        <begin position="75"/>
        <end position="98"/>
    </location>
</feature>
<evidence type="ECO:0000259" key="16">
    <source>
        <dbReference type="PROSITE" id="PS50262"/>
    </source>
</evidence>
<evidence type="ECO:0000256" key="9">
    <source>
        <dbReference type="ARBA" id="ARBA00023136"/>
    </source>
</evidence>
<feature type="transmembrane region" description="Helical" evidence="15">
    <location>
        <begin position="587"/>
        <end position="608"/>
    </location>
</feature>
<feature type="transmembrane region" description="Helical" evidence="15">
    <location>
        <begin position="549"/>
        <end position="567"/>
    </location>
</feature>
<evidence type="ECO:0000256" key="6">
    <source>
        <dbReference type="ARBA" id="ARBA00022989"/>
    </source>
</evidence>
<evidence type="ECO:0000256" key="7">
    <source>
        <dbReference type="ARBA" id="ARBA00022991"/>
    </source>
</evidence>
<dbReference type="Proteomes" id="UP001221898">
    <property type="component" value="Unassembled WGS sequence"/>
</dbReference>
<dbReference type="GO" id="GO:0007602">
    <property type="term" value="P:phototransduction"/>
    <property type="evidence" value="ECO:0007669"/>
    <property type="project" value="UniProtKB-KW"/>
</dbReference>
<dbReference type="GO" id="GO:0016020">
    <property type="term" value="C:membrane"/>
    <property type="evidence" value="ECO:0007669"/>
    <property type="project" value="UniProtKB-SubCell"/>
</dbReference>
<dbReference type="GO" id="GO:0009881">
    <property type="term" value="F:photoreceptor activity"/>
    <property type="evidence" value="ECO:0007669"/>
    <property type="project" value="UniProtKB-KW"/>
</dbReference>
<feature type="domain" description="G-protein coupled receptors family 1 profile" evidence="16">
    <location>
        <begin position="352"/>
        <end position="605"/>
    </location>
</feature>
<keyword evidence="7" id="KW-0157">Chromophore</keyword>
<feature type="region of interest" description="Disordered" evidence="14">
    <location>
        <begin position="1"/>
        <end position="35"/>
    </location>
</feature>
<name>A0AAD7REV3_9TELE</name>
<dbReference type="GO" id="GO:0004930">
    <property type="term" value="F:G protein-coupled receptor activity"/>
    <property type="evidence" value="ECO:0007669"/>
    <property type="project" value="UniProtKB-KW"/>
</dbReference>
<evidence type="ECO:0000313" key="17">
    <source>
        <dbReference type="EMBL" id="KAJ8378805.1"/>
    </source>
</evidence>
<protein>
    <recommendedName>
        <fullName evidence="16">G-protein coupled receptors family 1 profile domain-containing protein</fullName>
    </recommendedName>
</protein>
<feature type="transmembrane region" description="Helical" evidence="15">
    <location>
        <begin position="499"/>
        <end position="521"/>
    </location>
</feature>
<dbReference type="InterPro" id="IPR027430">
    <property type="entry name" value="Retinal_BS"/>
</dbReference>
<keyword evidence="4 15" id="KW-0812">Transmembrane</keyword>
<accession>A0AAD7REV3</accession>
<evidence type="ECO:0000256" key="10">
    <source>
        <dbReference type="ARBA" id="ARBA00023157"/>
    </source>
</evidence>